<gene>
    <name evidence="1" type="ORF">TNCT_119751</name>
</gene>
<accession>A0A8X6LUM0</accession>
<keyword evidence="2" id="KW-1185">Reference proteome</keyword>
<evidence type="ECO:0000313" key="2">
    <source>
        <dbReference type="Proteomes" id="UP000887116"/>
    </source>
</evidence>
<dbReference type="Proteomes" id="UP000887116">
    <property type="component" value="Unassembled WGS sequence"/>
</dbReference>
<name>A0A8X6LUM0_TRICU</name>
<dbReference type="AlphaFoldDB" id="A0A8X6LUM0"/>
<proteinExistence type="predicted"/>
<comment type="caution">
    <text evidence="1">The sequence shown here is derived from an EMBL/GenBank/DDBJ whole genome shotgun (WGS) entry which is preliminary data.</text>
</comment>
<protein>
    <submittedName>
        <fullName evidence="1">Uncharacterized protein</fullName>
    </submittedName>
</protein>
<sequence>MILQLRFGLRSLDPLVKVISQRPSRRGILPLDQLHARQTALGWASLADHPLQNGKRTECVNTGGGIALIHLAHSYILSKKRP</sequence>
<evidence type="ECO:0000313" key="1">
    <source>
        <dbReference type="EMBL" id="GFR22600.1"/>
    </source>
</evidence>
<dbReference type="EMBL" id="BMAO01008325">
    <property type="protein sequence ID" value="GFR22600.1"/>
    <property type="molecule type" value="Genomic_DNA"/>
</dbReference>
<reference evidence="1" key="1">
    <citation type="submission" date="2020-07" db="EMBL/GenBank/DDBJ databases">
        <title>Multicomponent nature underlies the extraordinary mechanical properties of spider dragline silk.</title>
        <authorList>
            <person name="Kono N."/>
            <person name="Nakamura H."/>
            <person name="Mori M."/>
            <person name="Yoshida Y."/>
            <person name="Ohtoshi R."/>
            <person name="Malay A.D."/>
            <person name="Moran D.A.P."/>
            <person name="Tomita M."/>
            <person name="Numata K."/>
            <person name="Arakawa K."/>
        </authorList>
    </citation>
    <scope>NUCLEOTIDE SEQUENCE</scope>
</reference>
<organism evidence="1 2">
    <name type="scientific">Trichonephila clavata</name>
    <name type="common">Joro spider</name>
    <name type="synonym">Nephila clavata</name>
    <dbReference type="NCBI Taxonomy" id="2740835"/>
    <lineage>
        <taxon>Eukaryota</taxon>
        <taxon>Metazoa</taxon>
        <taxon>Ecdysozoa</taxon>
        <taxon>Arthropoda</taxon>
        <taxon>Chelicerata</taxon>
        <taxon>Arachnida</taxon>
        <taxon>Araneae</taxon>
        <taxon>Araneomorphae</taxon>
        <taxon>Entelegynae</taxon>
        <taxon>Araneoidea</taxon>
        <taxon>Nephilidae</taxon>
        <taxon>Trichonephila</taxon>
    </lineage>
</organism>